<dbReference type="InterPro" id="IPR029068">
    <property type="entry name" value="Glyas_Bleomycin-R_OHBP_Dase"/>
</dbReference>
<dbReference type="PROSITE" id="PS51819">
    <property type="entry name" value="VOC"/>
    <property type="match status" value="1"/>
</dbReference>
<dbReference type="InterPro" id="IPR037523">
    <property type="entry name" value="VOC_core"/>
</dbReference>
<dbReference type="PANTHER" id="PTHR35006:SF1">
    <property type="entry name" value="BLL2941 PROTEIN"/>
    <property type="match status" value="1"/>
</dbReference>
<dbReference type="PANTHER" id="PTHR35006">
    <property type="entry name" value="GLYOXALASE FAMILY PROTEIN (AFU_ORTHOLOGUE AFUA_5G14830)"/>
    <property type="match status" value="1"/>
</dbReference>
<dbReference type="CDD" id="cd07262">
    <property type="entry name" value="VOC_like"/>
    <property type="match status" value="1"/>
</dbReference>
<accession>A0A939HLA5</accession>
<evidence type="ECO:0000259" key="1">
    <source>
        <dbReference type="PROSITE" id="PS51819"/>
    </source>
</evidence>
<reference evidence="2" key="1">
    <citation type="submission" date="2021-03" db="EMBL/GenBank/DDBJ databases">
        <title>The complete genome sequence of Acetobacter sp. TBRC 12339.</title>
        <authorList>
            <person name="Charoenyingcharoen P."/>
            <person name="Yukphan P."/>
        </authorList>
    </citation>
    <scope>NUCLEOTIDE SEQUENCE</scope>
    <source>
        <strain evidence="2">TBRC 12339</strain>
    </source>
</reference>
<gene>
    <name evidence="2" type="ORF">J2D77_00390</name>
</gene>
<dbReference type="EMBL" id="JAFVMH010000001">
    <property type="protein sequence ID" value="MBO1323613.1"/>
    <property type="molecule type" value="Genomic_DNA"/>
</dbReference>
<evidence type="ECO:0000313" key="3">
    <source>
        <dbReference type="Proteomes" id="UP000664073"/>
    </source>
</evidence>
<dbReference type="Proteomes" id="UP000664073">
    <property type="component" value="Unassembled WGS sequence"/>
</dbReference>
<comment type="caution">
    <text evidence="2">The sequence shown here is derived from an EMBL/GenBank/DDBJ whole genome shotgun (WGS) entry which is preliminary data.</text>
</comment>
<dbReference type="RefSeq" id="WP_207844012.1">
    <property type="nucleotide sequence ID" value="NZ_JAFVMH010000001.1"/>
</dbReference>
<dbReference type="Pfam" id="PF00903">
    <property type="entry name" value="Glyoxalase"/>
    <property type="match status" value="1"/>
</dbReference>
<dbReference type="Gene3D" id="3.10.180.10">
    <property type="entry name" value="2,3-Dihydroxybiphenyl 1,2-Dioxygenase, domain 1"/>
    <property type="match status" value="1"/>
</dbReference>
<protein>
    <submittedName>
        <fullName evidence="2">VOC family protein</fullName>
    </submittedName>
</protein>
<keyword evidence="3" id="KW-1185">Reference proteome</keyword>
<name>A0A939HLA5_9PROT</name>
<feature type="domain" description="VOC" evidence="1">
    <location>
        <begin position="1"/>
        <end position="124"/>
    </location>
</feature>
<dbReference type="InterPro" id="IPR004360">
    <property type="entry name" value="Glyas_Fos-R_dOase_dom"/>
</dbReference>
<dbReference type="SUPFAM" id="SSF54593">
    <property type="entry name" value="Glyoxalase/Bleomycin resistance protein/Dihydroxybiphenyl dioxygenase"/>
    <property type="match status" value="1"/>
</dbReference>
<evidence type="ECO:0000313" key="2">
    <source>
        <dbReference type="EMBL" id="MBO1323613.1"/>
    </source>
</evidence>
<sequence length="127" mass="13560">MFTHIMVGSNDIARSQKFYNAIFEALDIAPSEVHANGRLVYAQHGSRFMVGKPIDGKPATGANGGTIGFEAKSPAMADAWYKAGVANGGTGIENPPGVRETANGPLYLAYLRDPDGNKLCVMYKEPK</sequence>
<dbReference type="AlphaFoldDB" id="A0A939HLA5"/>
<proteinExistence type="predicted"/>
<organism evidence="2 3">
    <name type="scientific">Acetobacter garciniae</name>
    <dbReference type="NCBI Taxonomy" id="2817435"/>
    <lineage>
        <taxon>Bacteria</taxon>
        <taxon>Pseudomonadati</taxon>
        <taxon>Pseudomonadota</taxon>
        <taxon>Alphaproteobacteria</taxon>
        <taxon>Acetobacterales</taxon>
        <taxon>Acetobacteraceae</taxon>
        <taxon>Acetobacter</taxon>
    </lineage>
</organism>